<accession>A0A3N1PB05</accession>
<comment type="subcellular location">
    <subcellularLocation>
        <location evidence="1">Cell membrane</location>
        <topology evidence="1">Multi-pass membrane protein</topology>
    </subcellularLocation>
</comment>
<feature type="transmembrane region" description="Helical" evidence="6">
    <location>
        <begin position="133"/>
        <end position="157"/>
    </location>
</feature>
<dbReference type="OrthoDB" id="21108at2"/>
<dbReference type="SUPFAM" id="SSF52821">
    <property type="entry name" value="Rhodanese/Cell cycle control phosphatase"/>
    <property type="match status" value="1"/>
</dbReference>
<dbReference type="EMBL" id="RJUL01000003">
    <property type="protein sequence ID" value="ROQ28572.1"/>
    <property type="molecule type" value="Genomic_DNA"/>
</dbReference>
<dbReference type="PROSITE" id="PS50206">
    <property type="entry name" value="RHODANESE_3"/>
    <property type="match status" value="1"/>
</dbReference>
<evidence type="ECO:0000256" key="3">
    <source>
        <dbReference type="ARBA" id="ARBA00022692"/>
    </source>
</evidence>
<evidence type="ECO:0000313" key="8">
    <source>
        <dbReference type="EMBL" id="ROQ28572.1"/>
    </source>
</evidence>
<evidence type="ECO:0000256" key="1">
    <source>
        <dbReference type="ARBA" id="ARBA00004651"/>
    </source>
</evidence>
<gene>
    <name evidence="8" type="ORF">EDC28_103165</name>
</gene>
<reference evidence="8 9" key="1">
    <citation type="submission" date="2018-11" db="EMBL/GenBank/DDBJ databases">
        <title>Genomic Encyclopedia of Type Strains, Phase IV (KMG-IV): sequencing the most valuable type-strain genomes for metagenomic binning, comparative biology and taxonomic classification.</title>
        <authorList>
            <person name="Goeker M."/>
        </authorList>
    </citation>
    <scope>NUCLEOTIDE SEQUENCE [LARGE SCALE GENOMIC DNA]</scope>
    <source>
        <strain evidence="8 9">DSM 21945</strain>
    </source>
</reference>
<dbReference type="AlphaFoldDB" id="A0A3N1PB05"/>
<dbReference type="Gene3D" id="3.40.250.10">
    <property type="entry name" value="Rhodanese-like domain"/>
    <property type="match status" value="1"/>
</dbReference>
<sequence length="316" mass="34027">MRELQQLLEQQGLLLVFLNVLLEQLGLPIPAFPLLILVGALAMQGLISLPEALALAVLACVIADSVWNLAGRRHGSKLLRTICKLSLSQDTCIRSGLNVYASTGPKALLVSRFLPGAGALFTAMAGMHRTSWLVFWAYTGMGALIWAGTGLFIGLVFSDTVGDVLAWLSQYGSIGFAVVLGALALFIGFKFVKRRLLVRRTAKVPRITVQELAERHHSGQSPLVLDVRSMTPTMEEGIPGALAVSLEAPIEELLGQLTHPGQDVVIYCACPKELSAAILAEKLKAHGVEHCWALQGGLEAWQAHSAIEEPEPQLQS</sequence>
<keyword evidence="9" id="KW-1185">Reference proteome</keyword>
<evidence type="ECO:0000256" key="6">
    <source>
        <dbReference type="SAM" id="Phobius"/>
    </source>
</evidence>
<dbReference type="InterPro" id="IPR001763">
    <property type="entry name" value="Rhodanese-like_dom"/>
</dbReference>
<keyword evidence="5 6" id="KW-0472">Membrane</keyword>
<name>A0A3N1PB05_9GAMM</name>
<dbReference type="GO" id="GO:0005886">
    <property type="term" value="C:plasma membrane"/>
    <property type="evidence" value="ECO:0007669"/>
    <property type="project" value="UniProtKB-SubCell"/>
</dbReference>
<dbReference type="InterPro" id="IPR032816">
    <property type="entry name" value="VTT_dom"/>
</dbReference>
<evidence type="ECO:0000256" key="4">
    <source>
        <dbReference type="ARBA" id="ARBA00022989"/>
    </source>
</evidence>
<evidence type="ECO:0000256" key="5">
    <source>
        <dbReference type="ARBA" id="ARBA00023136"/>
    </source>
</evidence>
<dbReference type="InterPro" id="IPR051311">
    <property type="entry name" value="DedA_domain"/>
</dbReference>
<feature type="domain" description="Rhodanese" evidence="7">
    <location>
        <begin position="218"/>
        <end position="306"/>
    </location>
</feature>
<dbReference type="InterPro" id="IPR036873">
    <property type="entry name" value="Rhodanese-like_dom_sf"/>
</dbReference>
<dbReference type="PANTHER" id="PTHR42709:SF6">
    <property type="entry name" value="UNDECAPRENYL PHOSPHATE TRANSPORTER A"/>
    <property type="match status" value="1"/>
</dbReference>
<organism evidence="8 9">
    <name type="scientific">Gallaecimonas pentaromativorans</name>
    <dbReference type="NCBI Taxonomy" id="584787"/>
    <lineage>
        <taxon>Bacteria</taxon>
        <taxon>Pseudomonadati</taxon>
        <taxon>Pseudomonadota</taxon>
        <taxon>Gammaproteobacteria</taxon>
        <taxon>Enterobacterales</taxon>
        <taxon>Gallaecimonadaceae</taxon>
        <taxon>Gallaecimonas</taxon>
    </lineage>
</organism>
<dbReference type="PANTHER" id="PTHR42709">
    <property type="entry name" value="ALKALINE PHOSPHATASE LIKE PROTEIN"/>
    <property type="match status" value="1"/>
</dbReference>
<feature type="transmembrane region" description="Helical" evidence="6">
    <location>
        <begin position="12"/>
        <end position="40"/>
    </location>
</feature>
<evidence type="ECO:0000259" key="7">
    <source>
        <dbReference type="PROSITE" id="PS50206"/>
    </source>
</evidence>
<dbReference type="Pfam" id="PF09335">
    <property type="entry name" value="VTT_dom"/>
    <property type="match status" value="1"/>
</dbReference>
<feature type="transmembrane region" description="Helical" evidence="6">
    <location>
        <begin position="52"/>
        <end position="70"/>
    </location>
</feature>
<proteinExistence type="predicted"/>
<dbReference type="Proteomes" id="UP000268033">
    <property type="component" value="Unassembled WGS sequence"/>
</dbReference>
<dbReference type="Pfam" id="PF00581">
    <property type="entry name" value="Rhodanese"/>
    <property type="match status" value="1"/>
</dbReference>
<evidence type="ECO:0000313" key="9">
    <source>
        <dbReference type="Proteomes" id="UP000268033"/>
    </source>
</evidence>
<comment type="caution">
    <text evidence="8">The sequence shown here is derived from an EMBL/GenBank/DDBJ whole genome shotgun (WGS) entry which is preliminary data.</text>
</comment>
<dbReference type="STRING" id="584787.GCA_001247655_00262"/>
<keyword evidence="2" id="KW-1003">Cell membrane</keyword>
<keyword evidence="4 6" id="KW-1133">Transmembrane helix</keyword>
<feature type="transmembrane region" description="Helical" evidence="6">
    <location>
        <begin position="169"/>
        <end position="192"/>
    </location>
</feature>
<dbReference type="RefSeq" id="WP_050657331.1">
    <property type="nucleotide sequence ID" value="NZ_LFWC01000001.1"/>
</dbReference>
<protein>
    <submittedName>
        <fullName evidence="8">Membrane protein DedA with SNARE-associated domain</fullName>
    </submittedName>
</protein>
<evidence type="ECO:0000256" key="2">
    <source>
        <dbReference type="ARBA" id="ARBA00022475"/>
    </source>
</evidence>
<keyword evidence="3 6" id="KW-0812">Transmembrane</keyword>